<comment type="caution">
    <text evidence="8">The sequence shown here is derived from an EMBL/GenBank/DDBJ whole genome shotgun (WGS) entry which is preliminary data.</text>
</comment>
<feature type="transmembrane region" description="Helical" evidence="6">
    <location>
        <begin position="6"/>
        <end position="28"/>
    </location>
</feature>
<feature type="domain" description="Type II secretion system protein GspF" evidence="7">
    <location>
        <begin position="106"/>
        <end position="230"/>
    </location>
</feature>
<keyword evidence="9" id="KW-1185">Reference proteome</keyword>
<evidence type="ECO:0000256" key="1">
    <source>
        <dbReference type="ARBA" id="ARBA00004651"/>
    </source>
</evidence>
<name>A0A941IIW8_9ACTN</name>
<dbReference type="InterPro" id="IPR018076">
    <property type="entry name" value="T2SS_GspF_dom"/>
</dbReference>
<dbReference type="Proteomes" id="UP000676325">
    <property type="component" value="Unassembled WGS sequence"/>
</dbReference>
<reference evidence="8" key="1">
    <citation type="submission" date="2021-04" db="EMBL/GenBank/DDBJ databases">
        <title>Genome based classification of Actinospica acidithermotolerans sp. nov., an actinobacterium isolated from an Indonesian hot spring.</title>
        <authorList>
            <person name="Kusuma A.B."/>
            <person name="Putra K.E."/>
            <person name="Nafisah S."/>
            <person name="Loh J."/>
            <person name="Nouioui I."/>
            <person name="Goodfellow M."/>
        </authorList>
    </citation>
    <scope>NUCLEOTIDE SEQUENCE</scope>
    <source>
        <strain evidence="8">MGRD01-02</strain>
    </source>
</reference>
<dbReference type="PANTHER" id="PTHR35007">
    <property type="entry name" value="INTEGRAL MEMBRANE PROTEIN-RELATED"/>
    <property type="match status" value="1"/>
</dbReference>
<sequence length="294" mass="30967">MLTGSQAESLLLAVLAGLALCTTLYTLIPREVTAARRLKAERRAKARRLATRTMLALTGGLIMAVATGWPVAGIGAAALVLAWDKVAGGLASERAAATKVEALAAWTETLRDTMAASAGLEQAIPAAARTAHPILARPMAGMLERLGARVPLNEVLREFADEADDPDADVIIASLIMNSTLRGPGLGGVLRSLSKSARQMAHLRHRITAQRAQSRRGVQIIVVATSGIITYTAVFDHGFVGAYDSPLGEAVLAVILSIFAAAFAWMRKLARVQAGGRILARPAPDEPDPDREAT</sequence>
<dbReference type="EMBL" id="JAGSOH010000065">
    <property type="protein sequence ID" value="MBR7828779.1"/>
    <property type="molecule type" value="Genomic_DNA"/>
</dbReference>
<feature type="transmembrane region" description="Helical" evidence="6">
    <location>
        <begin position="217"/>
        <end position="235"/>
    </location>
</feature>
<dbReference type="Pfam" id="PF00482">
    <property type="entry name" value="T2SSF"/>
    <property type="match status" value="1"/>
</dbReference>
<accession>A0A941IIW8</accession>
<evidence type="ECO:0000259" key="7">
    <source>
        <dbReference type="Pfam" id="PF00482"/>
    </source>
</evidence>
<protein>
    <submittedName>
        <fullName evidence="8">Type II secretion system F family protein</fullName>
    </submittedName>
</protein>
<evidence type="ECO:0000313" key="8">
    <source>
        <dbReference type="EMBL" id="MBR7828779.1"/>
    </source>
</evidence>
<dbReference type="PANTHER" id="PTHR35007:SF3">
    <property type="entry name" value="POSSIBLE CONSERVED ALANINE RICH MEMBRANE PROTEIN"/>
    <property type="match status" value="1"/>
</dbReference>
<feature type="transmembrane region" description="Helical" evidence="6">
    <location>
        <begin position="72"/>
        <end position="91"/>
    </location>
</feature>
<keyword evidence="4 6" id="KW-1133">Transmembrane helix</keyword>
<gene>
    <name evidence="8" type="ORF">KDK95_20895</name>
</gene>
<proteinExistence type="predicted"/>
<keyword evidence="2" id="KW-1003">Cell membrane</keyword>
<dbReference type="RefSeq" id="WP_212519915.1">
    <property type="nucleotide sequence ID" value="NZ_JAGSOH010000065.1"/>
</dbReference>
<evidence type="ECO:0000256" key="3">
    <source>
        <dbReference type="ARBA" id="ARBA00022692"/>
    </source>
</evidence>
<feature type="transmembrane region" description="Helical" evidence="6">
    <location>
        <begin position="247"/>
        <end position="266"/>
    </location>
</feature>
<evidence type="ECO:0000256" key="5">
    <source>
        <dbReference type="ARBA" id="ARBA00023136"/>
    </source>
</evidence>
<dbReference type="AlphaFoldDB" id="A0A941IIW8"/>
<keyword evidence="3 6" id="KW-0812">Transmembrane</keyword>
<evidence type="ECO:0000313" key="9">
    <source>
        <dbReference type="Proteomes" id="UP000676325"/>
    </source>
</evidence>
<evidence type="ECO:0000256" key="4">
    <source>
        <dbReference type="ARBA" id="ARBA00022989"/>
    </source>
</evidence>
<organism evidence="8 9">
    <name type="scientific">Actinospica acidithermotolerans</name>
    <dbReference type="NCBI Taxonomy" id="2828514"/>
    <lineage>
        <taxon>Bacteria</taxon>
        <taxon>Bacillati</taxon>
        <taxon>Actinomycetota</taxon>
        <taxon>Actinomycetes</taxon>
        <taxon>Catenulisporales</taxon>
        <taxon>Actinospicaceae</taxon>
        <taxon>Actinospica</taxon>
    </lineage>
</organism>
<dbReference type="GO" id="GO:0005886">
    <property type="term" value="C:plasma membrane"/>
    <property type="evidence" value="ECO:0007669"/>
    <property type="project" value="UniProtKB-SubCell"/>
</dbReference>
<comment type="subcellular location">
    <subcellularLocation>
        <location evidence="1">Cell membrane</location>
        <topology evidence="1">Multi-pass membrane protein</topology>
    </subcellularLocation>
</comment>
<evidence type="ECO:0000256" key="2">
    <source>
        <dbReference type="ARBA" id="ARBA00022475"/>
    </source>
</evidence>
<evidence type="ECO:0000256" key="6">
    <source>
        <dbReference type="SAM" id="Phobius"/>
    </source>
</evidence>
<keyword evidence="5 6" id="KW-0472">Membrane</keyword>